<reference evidence="2" key="1">
    <citation type="submission" date="2022-11" db="EMBL/GenBank/DDBJ databases">
        <title>Hoeflea poritis sp. nov., isolated from scleractinian coral Porites lutea.</title>
        <authorList>
            <person name="Zhang G."/>
            <person name="Wei Q."/>
            <person name="Cai L."/>
        </authorList>
    </citation>
    <scope>NUCLEOTIDE SEQUENCE</scope>
    <source>
        <strain evidence="2">E7-10</strain>
    </source>
</reference>
<comment type="caution">
    <text evidence="2">The sequence shown here is derived from an EMBL/GenBank/DDBJ whole genome shotgun (WGS) entry which is preliminary data.</text>
</comment>
<dbReference type="Proteomes" id="UP001148313">
    <property type="component" value="Unassembled WGS sequence"/>
</dbReference>
<accession>A0ABT4VH95</accession>
<feature type="chain" id="PRO_5045288776" evidence="1">
    <location>
        <begin position="18"/>
        <end position="113"/>
    </location>
</feature>
<gene>
    <name evidence="2" type="ORF">OOZ53_01420</name>
</gene>
<sequence>MKWIILAAAPLSQSALAADLCDGNTYRCWHWDNCSMNGEIQPCAYGSSSAASGELLFKHGTFNVTWHTPEKATVRYGQNNEFTAQADVHTDSTGVVMVLNDGTTIRYPGDRGE</sequence>
<keyword evidence="3" id="KW-1185">Reference proteome</keyword>
<organism evidence="2 3">
    <name type="scientific">Hoeflea poritis</name>
    <dbReference type="NCBI Taxonomy" id="2993659"/>
    <lineage>
        <taxon>Bacteria</taxon>
        <taxon>Pseudomonadati</taxon>
        <taxon>Pseudomonadota</taxon>
        <taxon>Alphaproteobacteria</taxon>
        <taxon>Hyphomicrobiales</taxon>
        <taxon>Rhizobiaceae</taxon>
        <taxon>Hoeflea</taxon>
    </lineage>
</organism>
<evidence type="ECO:0000313" key="2">
    <source>
        <dbReference type="EMBL" id="MDA4843984.1"/>
    </source>
</evidence>
<evidence type="ECO:0000313" key="3">
    <source>
        <dbReference type="Proteomes" id="UP001148313"/>
    </source>
</evidence>
<name>A0ABT4VH95_9HYPH</name>
<dbReference type="EMBL" id="JAPJZH010000001">
    <property type="protein sequence ID" value="MDA4843984.1"/>
    <property type="molecule type" value="Genomic_DNA"/>
</dbReference>
<dbReference type="RefSeq" id="WP_271087502.1">
    <property type="nucleotide sequence ID" value="NZ_JAPJZH010000001.1"/>
</dbReference>
<evidence type="ECO:0000256" key="1">
    <source>
        <dbReference type="SAM" id="SignalP"/>
    </source>
</evidence>
<keyword evidence="1" id="KW-0732">Signal</keyword>
<feature type="signal peptide" evidence="1">
    <location>
        <begin position="1"/>
        <end position="17"/>
    </location>
</feature>
<proteinExistence type="predicted"/>
<protein>
    <submittedName>
        <fullName evidence="2">Uncharacterized protein</fullName>
    </submittedName>
</protein>